<dbReference type="OrthoDB" id="6003696at2"/>
<evidence type="ECO:0000256" key="1">
    <source>
        <dbReference type="SAM" id="MobiDB-lite"/>
    </source>
</evidence>
<evidence type="ECO:0000313" key="4">
    <source>
        <dbReference type="Proteomes" id="UP000199501"/>
    </source>
</evidence>
<dbReference type="GO" id="GO:0005737">
    <property type="term" value="C:cytoplasm"/>
    <property type="evidence" value="ECO:0007669"/>
    <property type="project" value="TreeGrafter"/>
</dbReference>
<dbReference type="GO" id="GO:0006508">
    <property type="term" value="P:proteolysis"/>
    <property type="evidence" value="ECO:0007669"/>
    <property type="project" value="UniProtKB-KW"/>
</dbReference>
<sequence length="311" mass="33311">MNTYLYVLDTLADWEPGFVTAELNSGRYFAEPGATRPVLTVGATRAPVRTMGGLTLVPDLTVDEVDPATAAILILPGATTWSAPEHRPVLDLAARFLTEGVPVAAICGATIALAESGLLDTRKHTSNDPHALAALAPSYQGTEHYVPAPVATDGDLITASGLAPLEFAHAILRKLDVLTPDALTAWHNLNTTRTAEHYFALMAAIPNPPNQHTTPTSTQQKPDSTPTPERPPVLNGTEERAHPCQTEPRLAHRAMRWRKKQEQQTPHPKPHPALPGARWGGAANPTLCQASKRPPSARWGGVVSLGVKEDP</sequence>
<protein>
    <submittedName>
        <fullName evidence="3">Putative intracellular protease/amidase</fullName>
    </submittedName>
</protein>
<keyword evidence="3" id="KW-0645">Protease</keyword>
<reference evidence="4" key="1">
    <citation type="submission" date="2016-10" db="EMBL/GenBank/DDBJ databases">
        <authorList>
            <person name="Varghese N."/>
            <person name="Submissions S."/>
        </authorList>
    </citation>
    <scope>NUCLEOTIDE SEQUENCE [LARGE SCALE GENOMIC DNA]</scope>
    <source>
        <strain evidence="4">IBRC-M 10403</strain>
    </source>
</reference>
<dbReference type="InterPro" id="IPR029062">
    <property type="entry name" value="Class_I_gatase-like"/>
</dbReference>
<accession>A0A1G6LM56</accession>
<organism evidence="3 4">
    <name type="scientific">Actinokineospora iranica</name>
    <dbReference type="NCBI Taxonomy" id="1271860"/>
    <lineage>
        <taxon>Bacteria</taxon>
        <taxon>Bacillati</taxon>
        <taxon>Actinomycetota</taxon>
        <taxon>Actinomycetes</taxon>
        <taxon>Pseudonocardiales</taxon>
        <taxon>Pseudonocardiaceae</taxon>
        <taxon>Actinokineospora</taxon>
    </lineage>
</organism>
<gene>
    <name evidence="3" type="ORF">SAMN05216174_102143</name>
</gene>
<dbReference type="CDD" id="cd03140">
    <property type="entry name" value="GATase1_PfpI_3"/>
    <property type="match status" value="1"/>
</dbReference>
<feature type="compositionally biased region" description="Polar residues" evidence="1">
    <location>
        <begin position="210"/>
        <end position="227"/>
    </location>
</feature>
<dbReference type="InterPro" id="IPR050325">
    <property type="entry name" value="Prot/Nucl_acid_deglycase"/>
</dbReference>
<dbReference type="Gene3D" id="3.40.50.880">
    <property type="match status" value="1"/>
</dbReference>
<keyword evidence="4" id="KW-1185">Reference proteome</keyword>
<dbReference type="Pfam" id="PF01965">
    <property type="entry name" value="DJ-1_PfpI"/>
    <property type="match status" value="1"/>
</dbReference>
<feature type="region of interest" description="Disordered" evidence="1">
    <location>
        <begin position="205"/>
        <end position="311"/>
    </location>
</feature>
<dbReference type="InterPro" id="IPR002818">
    <property type="entry name" value="DJ-1/PfpI"/>
</dbReference>
<keyword evidence="3" id="KW-0378">Hydrolase</keyword>
<dbReference type="AlphaFoldDB" id="A0A1G6LM56"/>
<dbReference type="Proteomes" id="UP000199501">
    <property type="component" value="Unassembled WGS sequence"/>
</dbReference>
<dbReference type="GO" id="GO:0008233">
    <property type="term" value="F:peptidase activity"/>
    <property type="evidence" value="ECO:0007669"/>
    <property type="project" value="UniProtKB-KW"/>
</dbReference>
<dbReference type="STRING" id="1271860.SAMN05216174_102143"/>
<dbReference type="PANTHER" id="PTHR48094:SF19">
    <property type="entry name" value="DJ-1_PFPI DOMAIN-CONTAINING PROTEIN"/>
    <property type="match status" value="1"/>
</dbReference>
<evidence type="ECO:0000313" key="3">
    <source>
        <dbReference type="EMBL" id="SDC44291.1"/>
    </source>
</evidence>
<dbReference type="SUPFAM" id="SSF52317">
    <property type="entry name" value="Class I glutamine amidotransferase-like"/>
    <property type="match status" value="1"/>
</dbReference>
<proteinExistence type="predicted"/>
<name>A0A1G6LM56_9PSEU</name>
<dbReference type="RefSeq" id="WP_091448934.1">
    <property type="nucleotide sequence ID" value="NZ_FMZZ01000002.1"/>
</dbReference>
<feature type="domain" description="DJ-1/PfpI" evidence="2">
    <location>
        <begin position="4"/>
        <end position="173"/>
    </location>
</feature>
<dbReference type="PANTHER" id="PTHR48094">
    <property type="entry name" value="PROTEIN/NUCLEIC ACID DEGLYCASE DJ-1-RELATED"/>
    <property type="match status" value="1"/>
</dbReference>
<evidence type="ECO:0000259" key="2">
    <source>
        <dbReference type="Pfam" id="PF01965"/>
    </source>
</evidence>
<dbReference type="EMBL" id="FMZZ01000002">
    <property type="protein sequence ID" value="SDC44291.1"/>
    <property type="molecule type" value="Genomic_DNA"/>
</dbReference>